<dbReference type="PANTHER" id="PTHR11607">
    <property type="entry name" value="ALPHA-MANNOSIDASE"/>
    <property type="match status" value="1"/>
</dbReference>
<feature type="domain" description="Glycosyl hydrolases family 38 C-terminal" evidence="2">
    <location>
        <begin position="94"/>
        <end position="198"/>
    </location>
</feature>
<evidence type="ECO:0000313" key="4">
    <source>
        <dbReference type="Proteomes" id="UP000231279"/>
    </source>
</evidence>
<organism evidence="3 4">
    <name type="scientific">Handroanthus impetiginosus</name>
    <dbReference type="NCBI Taxonomy" id="429701"/>
    <lineage>
        <taxon>Eukaryota</taxon>
        <taxon>Viridiplantae</taxon>
        <taxon>Streptophyta</taxon>
        <taxon>Embryophyta</taxon>
        <taxon>Tracheophyta</taxon>
        <taxon>Spermatophyta</taxon>
        <taxon>Magnoliopsida</taxon>
        <taxon>eudicotyledons</taxon>
        <taxon>Gunneridae</taxon>
        <taxon>Pentapetalae</taxon>
        <taxon>asterids</taxon>
        <taxon>lamiids</taxon>
        <taxon>Lamiales</taxon>
        <taxon>Bignoniaceae</taxon>
        <taxon>Crescentiina</taxon>
        <taxon>Tabebuia alliance</taxon>
        <taxon>Handroanthus</taxon>
    </lineage>
</organism>
<keyword evidence="3" id="KW-0378">Hydrolase</keyword>
<dbReference type="InterPro" id="IPR041147">
    <property type="entry name" value="GH38_C"/>
</dbReference>
<feature type="region of interest" description="Disordered" evidence="1">
    <location>
        <begin position="152"/>
        <end position="176"/>
    </location>
</feature>
<dbReference type="STRING" id="429701.A0A2G9G119"/>
<dbReference type="GO" id="GO:0004559">
    <property type="term" value="F:alpha-mannosidase activity"/>
    <property type="evidence" value="ECO:0007669"/>
    <property type="project" value="UniProtKB-EC"/>
</dbReference>
<dbReference type="AlphaFoldDB" id="A0A2G9G119"/>
<dbReference type="SUPFAM" id="SSF74650">
    <property type="entry name" value="Galactose mutarotase-like"/>
    <property type="match status" value="1"/>
</dbReference>
<dbReference type="EMBL" id="NKXS01007882">
    <property type="protein sequence ID" value="PIM99013.1"/>
    <property type="molecule type" value="Genomic_DNA"/>
</dbReference>
<dbReference type="InterPro" id="IPR011013">
    <property type="entry name" value="Gal_mutarotase_sf_dom"/>
</dbReference>
<evidence type="ECO:0000259" key="2">
    <source>
        <dbReference type="Pfam" id="PF17677"/>
    </source>
</evidence>
<dbReference type="InterPro" id="IPR050843">
    <property type="entry name" value="Glycosyl_Hydrlase_38"/>
</dbReference>
<dbReference type="Gene3D" id="2.60.40.1360">
    <property type="match status" value="1"/>
</dbReference>
<protein>
    <submittedName>
        <fullName evidence="3">Alpha-mannosidase</fullName>
        <ecNumber evidence="3">3.2.1.24</ecNumber>
    </submittedName>
</protein>
<feature type="compositionally biased region" description="Basic and acidic residues" evidence="1">
    <location>
        <begin position="156"/>
        <end position="171"/>
    </location>
</feature>
<dbReference type="OrthoDB" id="2016903at2759"/>
<evidence type="ECO:0000256" key="1">
    <source>
        <dbReference type="SAM" id="MobiDB-lite"/>
    </source>
</evidence>
<dbReference type="GO" id="GO:0030246">
    <property type="term" value="F:carbohydrate binding"/>
    <property type="evidence" value="ECO:0007669"/>
    <property type="project" value="InterPro"/>
</dbReference>
<dbReference type="GO" id="GO:0005975">
    <property type="term" value="P:carbohydrate metabolic process"/>
    <property type="evidence" value="ECO:0007669"/>
    <property type="project" value="InterPro"/>
</dbReference>
<accession>A0A2G9G119</accession>
<proteinExistence type="predicted"/>
<name>A0A2G9G119_9LAMI</name>
<dbReference type="FunFam" id="2.60.40.1360:FF:000001">
    <property type="entry name" value="Alpha-mannosidase"/>
    <property type="match status" value="1"/>
</dbReference>
<dbReference type="EC" id="3.2.1.24" evidence="3"/>
<reference evidence="4" key="1">
    <citation type="journal article" date="2018" name="Gigascience">
        <title>Genome assembly of the Pink Ipe (Handroanthus impetiginosus, Bignoniaceae), a highly valued, ecologically keystone Neotropical timber forest tree.</title>
        <authorList>
            <person name="Silva-Junior O.B."/>
            <person name="Grattapaglia D."/>
            <person name="Novaes E."/>
            <person name="Collevatti R.G."/>
        </authorList>
    </citation>
    <scope>NUCLEOTIDE SEQUENCE [LARGE SCALE GENOMIC DNA]</scope>
    <source>
        <strain evidence="4">cv. UFG-1</strain>
    </source>
</reference>
<keyword evidence="3" id="KW-0326">Glycosidase</keyword>
<keyword evidence="4" id="KW-1185">Reference proteome</keyword>
<sequence>MLHRRMIYDDSEGVVGTLNESVCVKDTCEGLTVRGNYFISIDKLGTGARWRRTSGQEIYSPLLLAFSHEDSEKWKSSHLTKATTMESNYSLPTNVALITLQELVDGSVLVRLAHLYEAGEDPDYSKLAKVELKRIFAGKTIKTLKETSLSANQNRSEMKRTTWKVEGETQKEAAPIRGGPVDSSSLIIELGPMEIRTFVLRF</sequence>
<dbReference type="PANTHER" id="PTHR11607:SF61">
    <property type="entry name" value="ALPHA-MANNOSIDASE"/>
    <property type="match status" value="1"/>
</dbReference>
<dbReference type="Gene3D" id="2.70.98.30">
    <property type="entry name" value="Golgi alpha-mannosidase II, domain 4"/>
    <property type="match status" value="1"/>
</dbReference>
<dbReference type="Proteomes" id="UP000231279">
    <property type="component" value="Unassembled WGS sequence"/>
</dbReference>
<comment type="caution">
    <text evidence="3">The sequence shown here is derived from an EMBL/GenBank/DDBJ whole genome shotgun (WGS) entry which is preliminary data.</text>
</comment>
<gene>
    <name evidence="3" type="ORF">CDL12_28499</name>
</gene>
<dbReference type="Pfam" id="PF17677">
    <property type="entry name" value="Glyco_hydro38C2"/>
    <property type="match status" value="1"/>
</dbReference>
<evidence type="ECO:0000313" key="3">
    <source>
        <dbReference type="EMBL" id="PIM99013.1"/>
    </source>
</evidence>